<keyword evidence="4 12" id="KW-0349">Heme</keyword>
<keyword evidence="11" id="KW-0472">Membrane</keyword>
<dbReference type="GO" id="GO:0004497">
    <property type="term" value="F:monooxygenase activity"/>
    <property type="evidence" value="ECO:0007669"/>
    <property type="project" value="UniProtKB-KW"/>
</dbReference>
<dbReference type="InterPro" id="IPR050651">
    <property type="entry name" value="Plant_Cytochrome_P450_Monoox"/>
</dbReference>
<dbReference type="OMA" id="TCENLIF"/>
<dbReference type="GO" id="GO:0016020">
    <property type="term" value="C:membrane"/>
    <property type="evidence" value="ECO:0007669"/>
    <property type="project" value="UniProtKB-SubCell"/>
</dbReference>
<dbReference type="SUPFAM" id="SSF48264">
    <property type="entry name" value="Cytochrome P450"/>
    <property type="match status" value="1"/>
</dbReference>
<dbReference type="PANTHER" id="PTHR47947:SF26">
    <property type="entry name" value="CYTOCHROME P450"/>
    <property type="match status" value="1"/>
</dbReference>
<evidence type="ECO:0000256" key="8">
    <source>
        <dbReference type="ARBA" id="ARBA00023002"/>
    </source>
</evidence>
<evidence type="ECO:0000256" key="11">
    <source>
        <dbReference type="ARBA" id="ARBA00023136"/>
    </source>
</evidence>
<protein>
    <submittedName>
        <fullName evidence="14">Cytochrome P450 82A3</fullName>
    </submittedName>
</protein>
<comment type="subcellular location">
    <subcellularLocation>
        <location evidence="2">Membrane</location>
    </subcellularLocation>
</comment>
<evidence type="ECO:0000256" key="2">
    <source>
        <dbReference type="ARBA" id="ARBA00004370"/>
    </source>
</evidence>
<evidence type="ECO:0000256" key="10">
    <source>
        <dbReference type="ARBA" id="ARBA00023033"/>
    </source>
</evidence>
<evidence type="ECO:0000313" key="15">
    <source>
        <dbReference type="Proteomes" id="UP000075243"/>
    </source>
</evidence>
<comment type="cofactor">
    <cofactor evidence="1 12">
        <name>heme</name>
        <dbReference type="ChEBI" id="CHEBI:30413"/>
    </cofactor>
</comment>
<evidence type="ECO:0000256" key="12">
    <source>
        <dbReference type="PIRSR" id="PIRSR602401-1"/>
    </source>
</evidence>
<evidence type="ECO:0000313" key="14">
    <source>
        <dbReference type="EMBL" id="KYP45324.1"/>
    </source>
</evidence>
<proteinExistence type="inferred from homology"/>
<evidence type="ECO:0000256" key="3">
    <source>
        <dbReference type="ARBA" id="ARBA00010617"/>
    </source>
</evidence>
<dbReference type="Gramene" id="C.cajan_29246.t">
    <property type="protein sequence ID" value="C.cajan_29246.t"/>
    <property type="gene ID" value="C.cajan_29246"/>
</dbReference>
<dbReference type="Pfam" id="PF00067">
    <property type="entry name" value="p450"/>
    <property type="match status" value="2"/>
</dbReference>
<sequence>MADKYGPIFTLRLGTHKTLVVSNYEMAKQCFTVNDRAFASRPKSVAFEVLGYNFSMMGFSPYGSYWRHVRKITTLELLSTHRINLLKHVMESAVKEAMKDIWLKKKNSGSQKVETEMKRWFGDITLNIMFRAVVGKRFVSDDGEDGENERIRKVLRELFDLSGSFAISDALPYLRWNSGSGTHDFMDVLLNLVEKGEEFDGRDVDTTIKATCLAMILAGSDTTTGTLTWALSLLLNNREILNKVIDELETQIGKKKRIEISDLTKLEYLQCIIKETLRLYPPAPLNLPHETMEDCTVGGYHVPTGTRLLTNISKLQRDSSLYLDPLEFRPERFLTTHKDVDVKGQHFELIPFGAGRRMCPGLSFSLPVMQLSLATLLHGFDIVTPDEKPVDMREQIGLTNIKASPLHVILTPRLSHTYDEI</sequence>
<feature type="binding site" description="axial binding residue" evidence="12">
    <location>
        <position position="359"/>
    </location>
    <ligand>
        <name>heme</name>
        <dbReference type="ChEBI" id="CHEBI:30413"/>
    </ligand>
    <ligandPart>
        <name>Fe</name>
        <dbReference type="ChEBI" id="CHEBI:18248"/>
    </ligandPart>
</feature>
<evidence type="ECO:0000256" key="7">
    <source>
        <dbReference type="ARBA" id="ARBA00022989"/>
    </source>
</evidence>
<evidence type="ECO:0000256" key="6">
    <source>
        <dbReference type="ARBA" id="ARBA00022723"/>
    </source>
</evidence>
<dbReference type="InterPro" id="IPR002401">
    <property type="entry name" value="Cyt_P450_E_grp-I"/>
</dbReference>
<dbReference type="InterPro" id="IPR017972">
    <property type="entry name" value="Cyt_P450_CS"/>
</dbReference>
<dbReference type="AlphaFoldDB" id="A0A151RS05"/>
<keyword evidence="10 13" id="KW-0503">Monooxygenase</keyword>
<reference evidence="14" key="1">
    <citation type="journal article" date="2012" name="Nat. Biotechnol.">
        <title>Draft genome sequence of pigeonpea (Cajanus cajan), an orphan legume crop of resource-poor farmers.</title>
        <authorList>
            <person name="Varshney R.K."/>
            <person name="Chen W."/>
            <person name="Li Y."/>
            <person name="Bharti A.K."/>
            <person name="Saxena R.K."/>
            <person name="Schlueter J.A."/>
            <person name="Donoghue M.T."/>
            <person name="Azam S."/>
            <person name="Fan G."/>
            <person name="Whaley A.M."/>
            <person name="Farmer A.D."/>
            <person name="Sheridan J."/>
            <person name="Iwata A."/>
            <person name="Tuteja R."/>
            <person name="Penmetsa R.V."/>
            <person name="Wu W."/>
            <person name="Upadhyaya H.D."/>
            <person name="Yang S.P."/>
            <person name="Shah T."/>
            <person name="Saxena K.B."/>
            <person name="Michael T."/>
            <person name="McCombie W.R."/>
            <person name="Yang B."/>
            <person name="Zhang G."/>
            <person name="Yang H."/>
            <person name="Wang J."/>
            <person name="Spillane C."/>
            <person name="Cook D.R."/>
            <person name="May G.D."/>
            <person name="Xu X."/>
            <person name="Jackson S.A."/>
        </authorList>
    </citation>
    <scope>NUCLEOTIDE SEQUENCE [LARGE SCALE GENOMIC DNA]</scope>
</reference>
<dbReference type="InterPro" id="IPR036396">
    <property type="entry name" value="Cyt_P450_sf"/>
</dbReference>
<keyword evidence="9 12" id="KW-0408">Iron</keyword>
<keyword evidence="8 13" id="KW-0560">Oxidoreductase</keyword>
<evidence type="ECO:0000256" key="9">
    <source>
        <dbReference type="ARBA" id="ARBA00023004"/>
    </source>
</evidence>
<keyword evidence="7" id="KW-1133">Transmembrane helix</keyword>
<dbReference type="GO" id="GO:0020037">
    <property type="term" value="F:heme binding"/>
    <property type="evidence" value="ECO:0007669"/>
    <property type="project" value="InterPro"/>
</dbReference>
<evidence type="ECO:0000256" key="5">
    <source>
        <dbReference type="ARBA" id="ARBA00022692"/>
    </source>
</evidence>
<gene>
    <name evidence="14" type="ORF">KK1_033110</name>
</gene>
<keyword evidence="15" id="KW-1185">Reference proteome</keyword>
<dbReference type="GO" id="GO:0016705">
    <property type="term" value="F:oxidoreductase activity, acting on paired donors, with incorporation or reduction of molecular oxygen"/>
    <property type="evidence" value="ECO:0007669"/>
    <property type="project" value="InterPro"/>
</dbReference>
<evidence type="ECO:0000256" key="13">
    <source>
        <dbReference type="RuleBase" id="RU000461"/>
    </source>
</evidence>
<dbReference type="PROSITE" id="PS00086">
    <property type="entry name" value="CYTOCHROME_P450"/>
    <property type="match status" value="1"/>
</dbReference>
<comment type="similarity">
    <text evidence="3 13">Belongs to the cytochrome P450 family.</text>
</comment>
<dbReference type="Gene3D" id="1.10.630.10">
    <property type="entry name" value="Cytochrome P450"/>
    <property type="match status" value="1"/>
</dbReference>
<evidence type="ECO:0000256" key="4">
    <source>
        <dbReference type="ARBA" id="ARBA00022617"/>
    </source>
</evidence>
<dbReference type="GO" id="GO:0005506">
    <property type="term" value="F:iron ion binding"/>
    <property type="evidence" value="ECO:0007669"/>
    <property type="project" value="InterPro"/>
</dbReference>
<dbReference type="PRINTS" id="PR00463">
    <property type="entry name" value="EP450I"/>
</dbReference>
<dbReference type="EMBL" id="KQ483594">
    <property type="protein sequence ID" value="KYP45324.1"/>
    <property type="molecule type" value="Genomic_DNA"/>
</dbReference>
<keyword evidence="6 12" id="KW-0479">Metal-binding</keyword>
<evidence type="ECO:0000256" key="1">
    <source>
        <dbReference type="ARBA" id="ARBA00001971"/>
    </source>
</evidence>
<dbReference type="InterPro" id="IPR001128">
    <property type="entry name" value="Cyt_P450"/>
</dbReference>
<dbReference type="FunFam" id="1.10.630.10:FF:000026">
    <property type="entry name" value="Cytochrome P450 82C4"/>
    <property type="match status" value="1"/>
</dbReference>
<dbReference type="PRINTS" id="PR00385">
    <property type="entry name" value="P450"/>
</dbReference>
<organism evidence="14 15">
    <name type="scientific">Cajanus cajan</name>
    <name type="common">Pigeon pea</name>
    <name type="synonym">Cajanus indicus</name>
    <dbReference type="NCBI Taxonomy" id="3821"/>
    <lineage>
        <taxon>Eukaryota</taxon>
        <taxon>Viridiplantae</taxon>
        <taxon>Streptophyta</taxon>
        <taxon>Embryophyta</taxon>
        <taxon>Tracheophyta</taxon>
        <taxon>Spermatophyta</taxon>
        <taxon>Magnoliopsida</taxon>
        <taxon>eudicotyledons</taxon>
        <taxon>Gunneridae</taxon>
        <taxon>Pentapetalae</taxon>
        <taxon>rosids</taxon>
        <taxon>fabids</taxon>
        <taxon>Fabales</taxon>
        <taxon>Fabaceae</taxon>
        <taxon>Papilionoideae</taxon>
        <taxon>50 kb inversion clade</taxon>
        <taxon>NPAAA clade</taxon>
        <taxon>indigoferoid/millettioid clade</taxon>
        <taxon>Phaseoleae</taxon>
        <taxon>Cajanus</taxon>
    </lineage>
</organism>
<keyword evidence="5" id="KW-0812">Transmembrane</keyword>
<dbReference type="PANTHER" id="PTHR47947">
    <property type="entry name" value="CYTOCHROME P450 82C3-RELATED"/>
    <property type="match status" value="1"/>
</dbReference>
<dbReference type="Proteomes" id="UP000075243">
    <property type="component" value="Unassembled WGS sequence"/>
</dbReference>
<accession>A0A151RS05</accession>
<name>A0A151RS05_CAJCA</name>